<dbReference type="Proteomes" id="UP000248857">
    <property type="component" value="Unassembled WGS sequence"/>
</dbReference>
<reference evidence="1 2" key="1">
    <citation type="journal article" date="2018" name="Sci. Rep.">
        <title>A novel species of the marine cyanobacterium Acaryochloris with a unique pigment content and lifestyle.</title>
        <authorList>
            <person name="Partensky F."/>
            <person name="Six C."/>
            <person name="Ratin M."/>
            <person name="Garczarek L."/>
            <person name="Vaulot D."/>
            <person name="Probert I."/>
            <person name="Calteau A."/>
            <person name="Gourvil P."/>
            <person name="Marie D."/>
            <person name="Grebert T."/>
            <person name="Bouchier C."/>
            <person name="Le Panse S."/>
            <person name="Gachenot M."/>
            <person name="Rodriguez F."/>
            <person name="Garrido J.L."/>
        </authorList>
    </citation>
    <scope>NUCLEOTIDE SEQUENCE [LARGE SCALE GENOMIC DNA]</scope>
    <source>
        <strain evidence="1 2">RCC1774</strain>
    </source>
</reference>
<proteinExistence type="predicted"/>
<dbReference type="EMBL" id="PQWO01000033">
    <property type="protein sequence ID" value="PZD70553.1"/>
    <property type="molecule type" value="Genomic_DNA"/>
</dbReference>
<sequence length="240" mass="26561">MLCYSTLELIPIVGGKIQKRCLPVKERQAVRRTRSGGGDSVNLIEPYGSALIENRPTITWEYVAGAAAYRVKVEEAGSNFFWARTVEDTTLSYPSDIAPLRPGGVYTILVEPQGVEFSTLASKTVVSLGEAQRQKIDKALVTLKSNGVSADEQALDLEQVYRSQGLIQKSIGVLLNRIHSGTLNSEIYLILGDRYREEGFRELAKAQYQKTIEISTKQNQPILRSKAEKALLKLEAFATP</sequence>
<keyword evidence="2" id="KW-1185">Reference proteome</keyword>
<dbReference type="AlphaFoldDB" id="A0A2W1J7Y3"/>
<protein>
    <recommendedName>
        <fullName evidence="3">Tetratricopeptide repeat protein</fullName>
    </recommendedName>
</protein>
<evidence type="ECO:0000313" key="1">
    <source>
        <dbReference type="EMBL" id="PZD70553.1"/>
    </source>
</evidence>
<gene>
    <name evidence="1" type="ORF">C1752_10560</name>
</gene>
<comment type="caution">
    <text evidence="1">The sequence shown here is derived from an EMBL/GenBank/DDBJ whole genome shotgun (WGS) entry which is preliminary data.</text>
</comment>
<evidence type="ECO:0008006" key="3">
    <source>
        <dbReference type="Google" id="ProtNLM"/>
    </source>
</evidence>
<evidence type="ECO:0000313" key="2">
    <source>
        <dbReference type="Proteomes" id="UP000248857"/>
    </source>
</evidence>
<organism evidence="1 2">
    <name type="scientific">Acaryochloris thomasi RCC1774</name>
    <dbReference type="NCBI Taxonomy" id="1764569"/>
    <lineage>
        <taxon>Bacteria</taxon>
        <taxon>Bacillati</taxon>
        <taxon>Cyanobacteriota</taxon>
        <taxon>Cyanophyceae</taxon>
        <taxon>Acaryochloridales</taxon>
        <taxon>Acaryochloridaceae</taxon>
        <taxon>Acaryochloris</taxon>
        <taxon>Acaryochloris thomasi</taxon>
    </lineage>
</organism>
<name>A0A2W1J7Y3_9CYAN</name>
<accession>A0A2W1J7Y3</accession>